<dbReference type="STRING" id="1051891.A0A0C3QQZ9"/>
<name>A0A0C3QQZ9_9AGAM</name>
<reference evidence="7 8" key="1">
    <citation type="submission" date="2014-04" db="EMBL/GenBank/DDBJ databases">
        <authorList>
            <consortium name="DOE Joint Genome Institute"/>
            <person name="Kuo A."/>
            <person name="Girlanda M."/>
            <person name="Perotto S."/>
            <person name="Kohler A."/>
            <person name="Nagy L.G."/>
            <person name="Floudas D."/>
            <person name="Copeland A."/>
            <person name="Barry K.W."/>
            <person name="Cichocki N."/>
            <person name="Veneault-Fourrey C."/>
            <person name="LaButti K."/>
            <person name="Lindquist E.A."/>
            <person name="Lipzen A."/>
            <person name="Lundell T."/>
            <person name="Morin E."/>
            <person name="Murat C."/>
            <person name="Sun H."/>
            <person name="Tunlid A."/>
            <person name="Henrissat B."/>
            <person name="Grigoriev I.V."/>
            <person name="Hibbett D.S."/>
            <person name="Martin F."/>
            <person name="Nordberg H.P."/>
            <person name="Cantor M.N."/>
            <person name="Hua S.X."/>
        </authorList>
    </citation>
    <scope>NUCLEOTIDE SEQUENCE [LARGE SCALE GENOMIC DNA]</scope>
    <source>
        <strain evidence="7 8">MUT 4182</strain>
    </source>
</reference>
<keyword evidence="8" id="KW-1185">Reference proteome</keyword>
<feature type="compositionally biased region" description="Basic residues" evidence="5">
    <location>
        <begin position="885"/>
        <end position="899"/>
    </location>
</feature>
<dbReference type="OrthoDB" id="310853at2759"/>
<dbReference type="Pfam" id="PF04821">
    <property type="entry name" value="TIMELESS"/>
    <property type="match status" value="1"/>
</dbReference>
<feature type="compositionally biased region" description="Basic and acidic residues" evidence="5">
    <location>
        <begin position="963"/>
        <end position="975"/>
    </location>
</feature>
<evidence type="ECO:0000256" key="2">
    <source>
        <dbReference type="ARBA" id="ARBA00022880"/>
    </source>
</evidence>
<evidence type="ECO:0000256" key="4">
    <source>
        <dbReference type="ARBA" id="ARBA00023306"/>
    </source>
</evidence>
<dbReference type="GO" id="GO:0000076">
    <property type="term" value="P:DNA replication checkpoint signaling"/>
    <property type="evidence" value="ECO:0007669"/>
    <property type="project" value="TreeGrafter"/>
</dbReference>
<dbReference type="InterPro" id="IPR006906">
    <property type="entry name" value="Timeless_N"/>
</dbReference>
<dbReference type="PANTHER" id="PTHR22940:SF4">
    <property type="entry name" value="PROTEIN TIMELESS HOMOLOG"/>
    <property type="match status" value="1"/>
</dbReference>
<feature type="compositionally biased region" description="Basic residues" evidence="5">
    <location>
        <begin position="1049"/>
        <end position="1059"/>
    </location>
</feature>
<keyword evidence="3" id="KW-0539">Nucleus</keyword>
<evidence type="ECO:0000256" key="5">
    <source>
        <dbReference type="SAM" id="MobiDB-lite"/>
    </source>
</evidence>
<dbReference type="InterPro" id="IPR044998">
    <property type="entry name" value="Timeless"/>
</dbReference>
<organism evidence="7 8">
    <name type="scientific">Tulasnella calospora MUT 4182</name>
    <dbReference type="NCBI Taxonomy" id="1051891"/>
    <lineage>
        <taxon>Eukaryota</taxon>
        <taxon>Fungi</taxon>
        <taxon>Dikarya</taxon>
        <taxon>Basidiomycota</taxon>
        <taxon>Agaricomycotina</taxon>
        <taxon>Agaricomycetes</taxon>
        <taxon>Cantharellales</taxon>
        <taxon>Tulasnellaceae</taxon>
        <taxon>Tulasnella</taxon>
    </lineage>
</organism>
<evidence type="ECO:0000259" key="6">
    <source>
        <dbReference type="Pfam" id="PF04821"/>
    </source>
</evidence>
<dbReference type="HOGENOM" id="CLU_004294_1_0_1"/>
<evidence type="ECO:0000256" key="3">
    <source>
        <dbReference type="ARBA" id="ARBA00023242"/>
    </source>
</evidence>
<evidence type="ECO:0000256" key="1">
    <source>
        <dbReference type="ARBA" id="ARBA00004123"/>
    </source>
</evidence>
<dbReference type="GO" id="GO:0003677">
    <property type="term" value="F:DNA binding"/>
    <property type="evidence" value="ECO:0007669"/>
    <property type="project" value="TreeGrafter"/>
</dbReference>
<feature type="compositionally biased region" description="Low complexity" evidence="5">
    <location>
        <begin position="1112"/>
        <end position="1127"/>
    </location>
</feature>
<feature type="domain" description="Timeless N-terminal" evidence="6">
    <location>
        <begin position="51"/>
        <end position="318"/>
    </location>
</feature>
<feature type="compositionally biased region" description="Acidic residues" evidence="5">
    <location>
        <begin position="947"/>
        <end position="962"/>
    </location>
</feature>
<dbReference type="AlphaFoldDB" id="A0A0C3QQZ9"/>
<sequence>MLASELLLIWQGGRGADQRSRGVAQALDGSSGRNIVSALGGLEQVSPTESQYILGDSCLGCLKDLKRLWRKDDTDDERTVARILYETRVFQRDLVPILLATAGAGKVEDKCALACADLITAMTWPIDVAEELKELDDEIDGKTDYTTLIEAQRSYKAAMLRPGAIAALFNIMVPPLAKSKQERKERDNQIINLVLHCFRNLAFIKDPPPNIYASGEQAEFASLQSKLIVTLQESNVLFTFLTFASNADQPLFNPWNNLLLEIFYLFFRGVNPGTLPADQVEQSKQELKSLLEKENASKKEQRKFAGTRHSRFGTTITIRSGNEKVVMHRQAAIQADTTDIMDMKKKKKSKGIKKQDELAGVSWLSQTALTVLQTTAHKFIQTCFNRFVISLLKDIRMERAKITEKDNVRLLFLTAWCLEFFLAARSKNGAESNVTGYAMVKEVVEEEWVKWVLKRMREAAEDKPKQWVELQAGINCLTQLLLLIESMANSDTAYAETASVLQQKLYYNAEIVDFSFENLRSYRQQNALKSIAYLEASVHFSHVLMRMLQKWAKSKGDTLVVRKKKKAKKKKAKGVTEEEGIVDVASDEEMEEAEEEEEYGDSAIRFDAYEHRFANPEVNSTLLQYLKRYEEFDSPEKMDWVVRLLFRQAVNAKAEHLFFKVSTLDLFHRILKAEKTLPKDTPYLDLCKLMRYVVKKFFKAVQEDSFSMIEGDRHGPQLYIKGKRSWSEQLGIAIASLIDAGQMDLIDWTKEILIGVIGQRQLIVMDTDDFLAEEIPNDDDPDAQLKEKLRKLKGPSAAAVSKFEDYMILYVNQDKADAATKNQHLKLMWKLLKFFVTDEDADELEWYVPAAILPDDLQISLDVVDQYVKEPLDLDGKKASELIAKRRKAKASRSTRRSRRGDGEEGSDGAIGALPTDDDGSEADEPRIRAKRKKKEKERLLYKSADLIEDSDAEIAREDDEAFFGRERELRRKTEAAAAAGETAPSNMAATGTKKRKKREKDGPAKKFKTFTEAEVGGEEAEPAPRTTSVASDSEGNEGEDQPPVKPIPRPRPRPRARKSATTGASSDASTPPSSPMLDNDDEDGDAAGSPPERPAKRPRPRPRRRYGGGAAADDSALAASASSPGRTSSPAVSEGTAPDMHDLEDDNDEIVSVPSRLTRKRLVLAESDDE</sequence>
<dbReference type="Proteomes" id="UP000054248">
    <property type="component" value="Unassembled WGS sequence"/>
</dbReference>
<reference evidence="8" key="2">
    <citation type="submission" date="2015-01" db="EMBL/GenBank/DDBJ databases">
        <title>Evolutionary Origins and Diversification of the Mycorrhizal Mutualists.</title>
        <authorList>
            <consortium name="DOE Joint Genome Institute"/>
            <consortium name="Mycorrhizal Genomics Consortium"/>
            <person name="Kohler A."/>
            <person name="Kuo A."/>
            <person name="Nagy L.G."/>
            <person name="Floudas D."/>
            <person name="Copeland A."/>
            <person name="Barry K.W."/>
            <person name="Cichocki N."/>
            <person name="Veneault-Fourrey C."/>
            <person name="LaButti K."/>
            <person name="Lindquist E.A."/>
            <person name="Lipzen A."/>
            <person name="Lundell T."/>
            <person name="Morin E."/>
            <person name="Murat C."/>
            <person name="Riley R."/>
            <person name="Ohm R."/>
            <person name="Sun H."/>
            <person name="Tunlid A."/>
            <person name="Henrissat B."/>
            <person name="Grigoriev I.V."/>
            <person name="Hibbett D.S."/>
            <person name="Martin F."/>
        </authorList>
    </citation>
    <scope>NUCLEOTIDE SEQUENCE [LARGE SCALE GENOMIC DNA]</scope>
    <source>
        <strain evidence="8">MUT 4182</strain>
    </source>
</reference>
<evidence type="ECO:0000313" key="7">
    <source>
        <dbReference type="EMBL" id="KIO30099.1"/>
    </source>
</evidence>
<gene>
    <name evidence="7" type="ORF">M407DRAFT_225355</name>
</gene>
<comment type="subcellular location">
    <subcellularLocation>
        <location evidence="1">Nucleus</location>
    </subcellularLocation>
</comment>
<keyword evidence="4" id="KW-0131">Cell cycle</keyword>
<keyword evidence="2" id="KW-0236">DNA replication inhibitor</keyword>
<dbReference type="GO" id="GO:0006281">
    <property type="term" value="P:DNA repair"/>
    <property type="evidence" value="ECO:0007669"/>
    <property type="project" value="TreeGrafter"/>
</dbReference>
<dbReference type="GO" id="GO:0043111">
    <property type="term" value="P:replication fork arrest"/>
    <property type="evidence" value="ECO:0007669"/>
    <property type="project" value="TreeGrafter"/>
</dbReference>
<feature type="compositionally biased region" description="Basic residues" evidence="5">
    <location>
        <begin position="1097"/>
        <end position="1107"/>
    </location>
</feature>
<feature type="compositionally biased region" description="Low complexity" evidence="5">
    <location>
        <begin position="1060"/>
        <end position="1072"/>
    </location>
</feature>
<accession>A0A0C3QQZ9</accession>
<protein>
    <recommendedName>
        <fullName evidence="6">Timeless N-terminal domain-containing protein</fullName>
    </recommendedName>
</protein>
<proteinExistence type="predicted"/>
<dbReference type="GO" id="GO:0031298">
    <property type="term" value="C:replication fork protection complex"/>
    <property type="evidence" value="ECO:0007669"/>
    <property type="project" value="TreeGrafter"/>
</dbReference>
<feature type="region of interest" description="Disordered" evidence="5">
    <location>
        <begin position="885"/>
        <end position="1155"/>
    </location>
</feature>
<dbReference type="PANTHER" id="PTHR22940">
    <property type="entry name" value="TIMEOUT/TIMELESS-2"/>
    <property type="match status" value="1"/>
</dbReference>
<dbReference type="EMBL" id="KN822975">
    <property type="protein sequence ID" value="KIO30099.1"/>
    <property type="molecule type" value="Genomic_DNA"/>
</dbReference>
<evidence type="ECO:0000313" key="8">
    <source>
        <dbReference type="Proteomes" id="UP000054248"/>
    </source>
</evidence>